<sequence length="320" mass="36035">MNYRCQIDLIDMQADADGTYKFILVAYELIDIFTTFGAPNILQSDNGREFANQVVEEVCSMWPELKIVHGKPRHSQSQGSVECANQDIENMLSGWLHENKTERWSQGLRFVQLMKNRAYHSGIKKTPYEAMFVQEGPECQNDNNSASDTVAKDSKADTAEHVERRTAAFKRTRAGAKEALTQQATKMLKLSKERYRDAEVGETVRIPIPDVDRARADLRNVLGVVLSHTDGVYEIVTHFGKLNQLYSRNQFTICTDQFLSANDVPGQKISLRARSASVTGGQGFERCMCKTDCRTSRCSCKTKARLCTSKRHSSLSCANK</sequence>
<feature type="region of interest" description="Disordered" evidence="1">
    <location>
        <begin position="139"/>
        <end position="161"/>
    </location>
</feature>
<dbReference type="InterPro" id="IPR036397">
    <property type="entry name" value="RNaseH_sf"/>
</dbReference>
<reference evidence="3 4" key="1">
    <citation type="submission" date="2024-03" db="EMBL/GenBank/DDBJ databases">
        <title>Adaptation during the transition from Ophiocordyceps entomopathogen to insect associate is accompanied by gene loss and intensified selection.</title>
        <authorList>
            <person name="Ward C.M."/>
            <person name="Onetto C.A."/>
            <person name="Borneman A.R."/>
        </authorList>
    </citation>
    <scope>NUCLEOTIDE SEQUENCE [LARGE SCALE GENOMIC DNA]</scope>
    <source>
        <strain evidence="3">AWRI1</strain>
        <tissue evidence="3">Single Adult Female</tissue>
    </source>
</reference>
<keyword evidence="4" id="KW-1185">Reference proteome</keyword>
<dbReference type="Gene3D" id="3.30.420.10">
    <property type="entry name" value="Ribonuclease H-like superfamily/Ribonuclease H"/>
    <property type="match status" value="1"/>
</dbReference>
<dbReference type="InterPro" id="IPR050951">
    <property type="entry name" value="Retrovirus_Pol_polyprotein"/>
</dbReference>
<dbReference type="Proteomes" id="UP001367676">
    <property type="component" value="Unassembled WGS sequence"/>
</dbReference>
<dbReference type="PROSITE" id="PS50994">
    <property type="entry name" value="INTEGRASE"/>
    <property type="match status" value="1"/>
</dbReference>
<dbReference type="AlphaFoldDB" id="A0AAN9U1V8"/>
<dbReference type="InterPro" id="IPR001584">
    <property type="entry name" value="Integrase_cat-core"/>
</dbReference>
<dbReference type="PANTHER" id="PTHR37984:SF5">
    <property type="entry name" value="PROTEIN NYNRIN-LIKE"/>
    <property type="match status" value="1"/>
</dbReference>
<name>A0AAN9U1V8_9HEMI</name>
<evidence type="ECO:0000313" key="4">
    <source>
        <dbReference type="Proteomes" id="UP001367676"/>
    </source>
</evidence>
<organism evidence="3 4">
    <name type="scientific">Parthenolecanium corni</name>
    <dbReference type="NCBI Taxonomy" id="536013"/>
    <lineage>
        <taxon>Eukaryota</taxon>
        <taxon>Metazoa</taxon>
        <taxon>Ecdysozoa</taxon>
        <taxon>Arthropoda</taxon>
        <taxon>Hexapoda</taxon>
        <taxon>Insecta</taxon>
        <taxon>Pterygota</taxon>
        <taxon>Neoptera</taxon>
        <taxon>Paraneoptera</taxon>
        <taxon>Hemiptera</taxon>
        <taxon>Sternorrhyncha</taxon>
        <taxon>Coccoidea</taxon>
        <taxon>Coccidae</taxon>
        <taxon>Parthenolecanium</taxon>
    </lineage>
</organism>
<gene>
    <name evidence="3" type="ORF">V9T40_006712</name>
</gene>
<dbReference type="PANTHER" id="PTHR37984">
    <property type="entry name" value="PROTEIN CBG26694"/>
    <property type="match status" value="1"/>
</dbReference>
<feature type="compositionally biased region" description="Basic and acidic residues" evidence="1">
    <location>
        <begin position="150"/>
        <end position="161"/>
    </location>
</feature>
<dbReference type="InterPro" id="IPR012337">
    <property type="entry name" value="RNaseH-like_sf"/>
</dbReference>
<dbReference type="SUPFAM" id="SSF53098">
    <property type="entry name" value="Ribonuclease H-like"/>
    <property type="match status" value="1"/>
</dbReference>
<evidence type="ECO:0000313" key="3">
    <source>
        <dbReference type="EMBL" id="KAK7602738.1"/>
    </source>
</evidence>
<protein>
    <recommendedName>
        <fullName evidence="2">Integrase catalytic domain-containing protein</fullName>
    </recommendedName>
</protein>
<dbReference type="GO" id="GO:0003676">
    <property type="term" value="F:nucleic acid binding"/>
    <property type="evidence" value="ECO:0007669"/>
    <property type="project" value="InterPro"/>
</dbReference>
<comment type="caution">
    <text evidence="3">The sequence shown here is derived from an EMBL/GenBank/DDBJ whole genome shotgun (WGS) entry which is preliminary data.</text>
</comment>
<evidence type="ECO:0000256" key="1">
    <source>
        <dbReference type="SAM" id="MobiDB-lite"/>
    </source>
</evidence>
<evidence type="ECO:0000259" key="2">
    <source>
        <dbReference type="PROSITE" id="PS50994"/>
    </source>
</evidence>
<dbReference type="GO" id="GO:0015074">
    <property type="term" value="P:DNA integration"/>
    <property type="evidence" value="ECO:0007669"/>
    <property type="project" value="InterPro"/>
</dbReference>
<dbReference type="EMBL" id="JBBCAQ010000007">
    <property type="protein sequence ID" value="KAK7602738.1"/>
    <property type="molecule type" value="Genomic_DNA"/>
</dbReference>
<feature type="domain" description="Integrase catalytic" evidence="2">
    <location>
        <begin position="25"/>
        <end position="135"/>
    </location>
</feature>
<accession>A0AAN9U1V8</accession>
<proteinExistence type="predicted"/>